<name>A0A927J2F5_9MICO</name>
<organism evidence="2 3">
    <name type="scientific">Cellulosimicrobium arenosum</name>
    <dbReference type="NCBI Taxonomy" id="2708133"/>
    <lineage>
        <taxon>Bacteria</taxon>
        <taxon>Bacillati</taxon>
        <taxon>Actinomycetota</taxon>
        <taxon>Actinomycetes</taxon>
        <taxon>Micrococcales</taxon>
        <taxon>Promicromonosporaceae</taxon>
        <taxon>Cellulosimicrobium</taxon>
    </lineage>
</organism>
<proteinExistence type="predicted"/>
<dbReference type="EMBL" id="JACYHB010000017">
    <property type="protein sequence ID" value="MBD8080632.1"/>
    <property type="molecule type" value="Genomic_DNA"/>
</dbReference>
<dbReference type="AlphaFoldDB" id="A0A927J2F5"/>
<reference evidence="2" key="2">
    <citation type="submission" date="2020-09" db="EMBL/GenBank/DDBJ databases">
        <authorList>
            <person name="Yu Y."/>
        </authorList>
    </citation>
    <scope>NUCLEOTIDE SEQUENCE</scope>
    <source>
        <strain evidence="2">KCTC 49039</strain>
    </source>
</reference>
<reference evidence="2" key="1">
    <citation type="journal article" date="2018" name="Curr. Microbiol.">
        <title>Cellulosimicrobium arenosum sp. nov., Isolated from Marine Sediment Sand.</title>
        <authorList>
            <person name="Oh M."/>
            <person name="Kim J.H."/>
            <person name="Yoon J.H."/>
            <person name="Schumann P."/>
            <person name="Kim W."/>
        </authorList>
    </citation>
    <scope>NUCLEOTIDE SEQUENCE</scope>
    <source>
        <strain evidence="2">KCTC 49039</strain>
    </source>
</reference>
<gene>
    <name evidence="2" type="ORF">IF651_16420</name>
</gene>
<accession>A0A927J2F5</accession>
<comment type="caution">
    <text evidence="2">The sequence shown here is derived from an EMBL/GenBank/DDBJ whole genome shotgun (WGS) entry which is preliminary data.</text>
</comment>
<evidence type="ECO:0000256" key="1">
    <source>
        <dbReference type="SAM" id="MobiDB-lite"/>
    </source>
</evidence>
<dbReference type="Proteomes" id="UP000610846">
    <property type="component" value="Unassembled WGS sequence"/>
</dbReference>
<keyword evidence="3" id="KW-1185">Reference proteome</keyword>
<feature type="compositionally biased region" description="Basic residues" evidence="1">
    <location>
        <begin position="40"/>
        <end position="49"/>
    </location>
</feature>
<dbReference type="RefSeq" id="WP_191830201.1">
    <property type="nucleotide sequence ID" value="NZ_JACYHB010000017.1"/>
</dbReference>
<evidence type="ECO:0000313" key="3">
    <source>
        <dbReference type="Proteomes" id="UP000610846"/>
    </source>
</evidence>
<sequence>MHPLITFDVAALSRRELLQEQTLRREQLRRTSTRVNARTRQARLPRRTA</sequence>
<protein>
    <submittedName>
        <fullName evidence="2">Uncharacterized protein</fullName>
    </submittedName>
</protein>
<feature type="region of interest" description="Disordered" evidence="1">
    <location>
        <begin position="29"/>
        <end position="49"/>
    </location>
</feature>
<evidence type="ECO:0000313" key="2">
    <source>
        <dbReference type="EMBL" id="MBD8080632.1"/>
    </source>
</evidence>